<dbReference type="KEGG" id="gfl:GRFL_1366"/>
<proteinExistence type="predicted"/>
<dbReference type="InterPro" id="IPR032286">
    <property type="entry name" value="DUF4837"/>
</dbReference>
<protein>
    <submittedName>
        <fullName evidence="1">Uncharacterized protein</fullName>
    </submittedName>
</protein>
<dbReference type="Proteomes" id="UP000186230">
    <property type="component" value="Chromosome"/>
</dbReference>
<dbReference type="RefSeq" id="WP_083643900.1">
    <property type="nucleotide sequence ID" value="NZ_AMRU01000019.1"/>
</dbReference>
<reference evidence="1 2" key="1">
    <citation type="submission" date="2016-07" db="EMBL/GenBank/DDBJ databases">
        <title>Multi-omics approach to identify versatile polysaccharide utilization systems of a marine flavobacterium Gramella flava.</title>
        <authorList>
            <person name="Tang K."/>
        </authorList>
    </citation>
    <scope>NUCLEOTIDE SEQUENCE [LARGE SCALE GENOMIC DNA]</scope>
    <source>
        <strain evidence="1 2">JLT2011</strain>
    </source>
</reference>
<dbReference type="STRING" id="1229726.GRFL_1366"/>
<evidence type="ECO:0000313" key="1">
    <source>
        <dbReference type="EMBL" id="APU68090.1"/>
    </source>
</evidence>
<keyword evidence="2" id="KW-1185">Reference proteome</keyword>
<sequence>MRRSFILLASILLFISCKNDEKSEPNKRILSDSSGNINQLTVVIDNNLWEGKIGEAIREKLAAPVDGLPQDEPLFTLSQIPPETFTGFVRNSRIFLKVEQADSSGVKIIKDEYSRPQTGIVLMGSSENAIIKLVDQRSEEMIDLFKQAELKEKQRRIGKSLKKDNDLEDRFGISMKFPTAYRYAKESDDFVWIRKEIPKGNMEILVYEVPMNQIENDSSVISNITRMRDSIGEAEIPGPVEGSYMITEKAYAPYLFETKIDGKFAYETRGTWEVKNAFMAGPFVNYAIKDEKNNRYVIVEGFVFSPSRAKRDNVFELDAILRSVKFEG</sequence>
<dbReference type="EMBL" id="CP016359">
    <property type="protein sequence ID" value="APU68090.1"/>
    <property type="molecule type" value="Genomic_DNA"/>
</dbReference>
<evidence type="ECO:0000313" key="2">
    <source>
        <dbReference type="Proteomes" id="UP000186230"/>
    </source>
</evidence>
<organism evidence="1 2">
    <name type="scientific">Christiangramia flava JLT2011</name>
    <dbReference type="NCBI Taxonomy" id="1229726"/>
    <lineage>
        <taxon>Bacteria</taxon>
        <taxon>Pseudomonadati</taxon>
        <taxon>Bacteroidota</taxon>
        <taxon>Flavobacteriia</taxon>
        <taxon>Flavobacteriales</taxon>
        <taxon>Flavobacteriaceae</taxon>
        <taxon>Christiangramia</taxon>
    </lineage>
</organism>
<accession>A0A1L7I3B8</accession>
<dbReference type="AlphaFoldDB" id="A0A1L7I3B8"/>
<dbReference type="PROSITE" id="PS51257">
    <property type="entry name" value="PROKAR_LIPOPROTEIN"/>
    <property type="match status" value="1"/>
</dbReference>
<gene>
    <name evidence="1" type="ORF">GRFL_1366</name>
</gene>
<dbReference type="OrthoDB" id="1115230at2"/>
<name>A0A1L7I3B8_9FLAO</name>
<dbReference type="Pfam" id="PF16125">
    <property type="entry name" value="DUF4837"/>
    <property type="match status" value="1"/>
</dbReference>